<protein>
    <submittedName>
        <fullName evidence="1">YqjK-like family protein</fullName>
    </submittedName>
</protein>
<dbReference type="EMBL" id="JBBBOO010000014">
    <property type="protein sequence ID" value="MEI7065325.1"/>
    <property type="molecule type" value="Genomic_DNA"/>
</dbReference>
<organism evidence="1 2">
    <name type="scientific">Dickeya chrysanthemi</name>
    <name type="common">Pectobacterium chrysanthemi</name>
    <name type="synonym">Erwinia chrysanthemi</name>
    <dbReference type="NCBI Taxonomy" id="556"/>
    <lineage>
        <taxon>Bacteria</taxon>
        <taxon>Pseudomonadati</taxon>
        <taxon>Pseudomonadota</taxon>
        <taxon>Gammaproteobacteria</taxon>
        <taxon>Enterobacterales</taxon>
        <taxon>Pectobacteriaceae</taxon>
        <taxon>Dickeya</taxon>
    </lineage>
</organism>
<sequence>MNRRQRLAAEKEQLLSRIQQQRLTLVAEKKRWLEITAPCDEYWRKWAHIRRYLPLLAPAVTIVGLRHPRRLVRFVRKAASVWSAVKLIRATLSPASRQPR</sequence>
<proteinExistence type="predicted"/>
<comment type="caution">
    <text evidence="1">The sequence shown here is derived from an EMBL/GenBank/DDBJ whole genome shotgun (WGS) entry which is preliminary data.</text>
</comment>
<dbReference type="Proteomes" id="UP001359469">
    <property type="component" value="Unassembled WGS sequence"/>
</dbReference>
<keyword evidence="2" id="KW-1185">Reference proteome</keyword>
<name>A0ABU8JSA6_DICCH</name>
<evidence type="ECO:0000313" key="2">
    <source>
        <dbReference type="Proteomes" id="UP001359469"/>
    </source>
</evidence>
<reference evidence="1 2" key="1">
    <citation type="submission" date="2024-03" db="EMBL/GenBank/DDBJ databases">
        <title>Analysis of soft rot Pectobacteriaceae population diversity in US potato growing regions between 2016 and 2022.</title>
        <authorList>
            <person name="Ma X."/>
            <person name="Zhang X."/>
            <person name="Stodghill P."/>
            <person name="Rioux R."/>
            <person name="Babler B."/>
            <person name="Shrestha S."/>
            <person name="Babler B."/>
            <person name="Rivedal H."/>
            <person name="Frost K."/>
            <person name="Hao J."/>
            <person name="Secor G."/>
            <person name="Swingle B."/>
        </authorList>
    </citation>
    <scope>NUCLEOTIDE SEQUENCE [LARGE SCALE GENOMIC DNA]</scope>
    <source>
        <strain evidence="1 2">SR64</strain>
    </source>
</reference>
<dbReference type="InterPro" id="IPR025612">
    <property type="entry name" value="YqjK"/>
</dbReference>
<evidence type="ECO:0000313" key="1">
    <source>
        <dbReference type="EMBL" id="MEI7065325.1"/>
    </source>
</evidence>
<gene>
    <name evidence="1" type="ORF">WCU84_16905</name>
</gene>
<dbReference type="Pfam" id="PF13997">
    <property type="entry name" value="YqjK"/>
    <property type="match status" value="1"/>
</dbReference>
<dbReference type="RefSeq" id="WP_040002525.1">
    <property type="nucleotide sequence ID" value="NZ_CP161827.1"/>
</dbReference>
<accession>A0ABU8JSA6</accession>